<dbReference type="NCBIfam" id="TIGR00732">
    <property type="entry name" value="dprA"/>
    <property type="match status" value="1"/>
</dbReference>
<dbReference type="Gene3D" id="3.40.50.450">
    <property type="match status" value="1"/>
</dbReference>
<feature type="domain" description="Smf/DprA SLOG" evidence="2">
    <location>
        <begin position="118"/>
        <end position="317"/>
    </location>
</feature>
<dbReference type="PANTHER" id="PTHR43022:SF1">
    <property type="entry name" value="PROTEIN SMF"/>
    <property type="match status" value="1"/>
</dbReference>
<protein>
    <recommendedName>
        <fullName evidence="2">Smf/DprA SLOG domain-containing protein</fullName>
    </recommendedName>
</protein>
<dbReference type="Proteomes" id="UP000598174">
    <property type="component" value="Unassembled WGS sequence"/>
</dbReference>
<dbReference type="PANTHER" id="PTHR43022">
    <property type="entry name" value="PROTEIN SMF"/>
    <property type="match status" value="1"/>
</dbReference>
<dbReference type="InterPro" id="IPR003488">
    <property type="entry name" value="DprA"/>
</dbReference>
<accession>A0A919J7R5</accession>
<comment type="caution">
    <text evidence="3">The sequence shown here is derived from an EMBL/GenBank/DDBJ whole genome shotgun (WGS) entry which is preliminary data.</text>
</comment>
<gene>
    <name evidence="3" type="ORF">Afe05nite_60240</name>
</gene>
<dbReference type="InterPro" id="IPR057666">
    <property type="entry name" value="DrpA_SLOG"/>
</dbReference>
<evidence type="ECO:0000259" key="2">
    <source>
        <dbReference type="Pfam" id="PF02481"/>
    </source>
</evidence>
<dbReference type="AlphaFoldDB" id="A0A919J7R5"/>
<evidence type="ECO:0000313" key="4">
    <source>
        <dbReference type="Proteomes" id="UP000598174"/>
    </source>
</evidence>
<dbReference type="EMBL" id="BOMM01000052">
    <property type="protein sequence ID" value="GIE14184.1"/>
    <property type="molecule type" value="Genomic_DNA"/>
</dbReference>
<comment type="similarity">
    <text evidence="1">Belongs to the DprA/Smf family.</text>
</comment>
<evidence type="ECO:0000256" key="1">
    <source>
        <dbReference type="ARBA" id="ARBA00006525"/>
    </source>
</evidence>
<proteinExistence type="inferred from homology"/>
<dbReference type="Pfam" id="PF02481">
    <property type="entry name" value="DNA_processg_A"/>
    <property type="match status" value="1"/>
</dbReference>
<keyword evidence="4" id="KW-1185">Reference proteome</keyword>
<evidence type="ECO:0000313" key="3">
    <source>
        <dbReference type="EMBL" id="GIE14184.1"/>
    </source>
</evidence>
<reference evidence="3" key="1">
    <citation type="submission" date="2021-01" db="EMBL/GenBank/DDBJ databases">
        <title>Whole genome shotgun sequence of Actinoplanes ferrugineus NBRC 15555.</title>
        <authorList>
            <person name="Komaki H."/>
            <person name="Tamura T."/>
        </authorList>
    </citation>
    <scope>NUCLEOTIDE SEQUENCE</scope>
    <source>
        <strain evidence="3">NBRC 15555</strain>
    </source>
</reference>
<organism evidence="3 4">
    <name type="scientific">Paractinoplanes ferrugineus</name>
    <dbReference type="NCBI Taxonomy" id="113564"/>
    <lineage>
        <taxon>Bacteria</taxon>
        <taxon>Bacillati</taxon>
        <taxon>Actinomycetota</taxon>
        <taxon>Actinomycetes</taxon>
        <taxon>Micromonosporales</taxon>
        <taxon>Micromonosporaceae</taxon>
        <taxon>Paractinoplanes</taxon>
    </lineage>
</organism>
<sequence length="322" mass="33309">MSNRANSSTPGSNYEADRIARAALTLLTEPGHPTVWSMVHQHGAPTALDRLLTGDIADPALRAAVKARTARGDVRRSAQMAWRRTQRLGARLVVPGDSEWPAPVDDLAQLEPGSNGLVAQNTAPPLCLWVRGDRSLSEAFARSVAVVGARAATAYGVQVSTDLAYELAARGWSIVSGGAFGVDAAAHRGALAAGGLTVAVLACGVDHPYPAGNSALFDRVTADGLLVSQWPPGTEPLRHRFSIRNRLIAAAGGTVMVEAAARSGAVQTISRALDLGRPAMVVPGPVTSAVSAGCHGILRANPAARLVTSAGDIVTELSRAGY</sequence>
<dbReference type="SUPFAM" id="SSF102405">
    <property type="entry name" value="MCP/YpsA-like"/>
    <property type="match status" value="1"/>
</dbReference>
<name>A0A919J7R5_9ACTN</name>
<dbReference type="GO" id="GO:0009294">
    <property type="term" value="P:DNA-mediated transformation"/>
    <property type="evidence" value="ECO:0007669"/>
    <property type="project" value="InterPro"/>
</dbReference>